<accession>A0AAI9T704</accession>
<evidence type="ECO:0000313" key="2">
    <source>
        <dbReference type="Proteomes" id="UP001227192"/>
    </source>
</evidence>
<keyword evidence="2" id="KW-1185">Reference proteome</keyword>
<comment type="caution">
    <text evidence="1">The sequence shown here is derived from an EMBL/GenBank/DDBJ whole genome shotgun (WGS) entry which is preliminary data.</text>
</comment>
<reference evidence="1" key="1">
    <citation type="submission" date="2015-06" db="EMBL/GenBank/DDBJ databases">
        <authorList>
            <person name="Nguyen H."/>
        </authorList>
    </citation>
    <scope>NUCLEOTIDE SEQUENCE</scope>
    <source>
        <strain evidence="1">DAOM 180753</strain>
    </source>
</reference>
<dbReference type="AlphaFoldDB" id="A0AAI9T704"/>
<dbReference type="EMBL" id="LACB01000759">
    <property type="protein sequence ID" value="KAJ9481508.1"/>
    <property type="molecule type" value="Genomic_DNA"/>
</dbReference>
<organism evidence="1 2">
    <name type="scientific">Penicillium thymicola</name>
    <dbReference type="NCBI Taxonomy" id="293382"/>
    <lineage>
        <taxon>Eukaryota</taxon>
        <taxon>Fungi</taxon>
        <taxon>Dikarya</taxon>
        <taxon>Ascomycota</taxon>
        <taxon>Pezizomycotina</taxon>
        <taxon>Eurotiomycetes</taxon>
        <taxon>Eurotiomycetidae</taxon>
        <taxon>Eurotiales</taxon>
        <taxon>Aspergillaceae</taxon>
        <taxon>Penicillium</taxon>
    </lineage>
</organism>
<gene>
    <name evidence="1" type="ORF">VN97_g11961</name>
</gene>
<proteinExistence type="predicted"/>
<protein>
    <submittedName>
        <fullName evidence="1">Uncharacterized protein</fullName>
    </submittedName>
</protein>
<sequence length="82" mass="9002">MLNTPESPHALHQHCVLHSCSCSSIGRASFGADYLFGVLRALLGCLGFLFLPIPPSPSSVPLDPKNKLRFMIYILFNENRSG</sequence>
<evidence type="ECO:0000313" key="1">
    <source>
        <dbReference type="EMBL" id="KAJ9481508.1"/>
    </source>
</evidence>
<reference evidence="1" key="2">
    <citation type="journal article" date="2016" name="Fungal Biol.">
        <title>Ochratoxin A production by Penicillium thymicola.</title>
        <authorList>
            <person name="Nguyen H.D.T."/>
            <person name="McMullin D.R."/>
            <person name="Ponomareva E."/>
            <person name="Riley R."/>
            <person name="Pomraning K.R."/>
            <person name="Baker S.E."/>
            <person name="Seifert K.A."/>
        </authorList>
    </citation>
    <scope>NUCLEOTIDE SEQUENCE</scope>
    <source>
        <strain evidence="1">DAOM 180753</strain>
    </source>
</reference>
<name>A0AAI9T704_PENTH</name>
<dbReference type="Proteomes" id="UP001227192">
    <property type="component" value="Unassembled WGS sequence"/>
</dbReference>